<dbReference type="AlphaFoldDB" id="A0A2T5YI73"/>
<evidence type="ECO:0000313" key="2">
    <source>
        <dbReference type="EMBL" id="PTX19008.1"/>
    </source>
</evidence>
<dbReference type="InterPro" id="IPR045497">
    <property type="entry name" value="DUF6438"/>
</dbReference>
<dbReference type="Pfam" id="PF20033">
    <property type="entry name" value="DUF6438"/>
    <property type="match status" value="1"/>
</dbReference>
<evidence type="ECO:0000259" key="1">
    <source>
        <dbReference type="Pfam" id="PF20033"/>
    </source>
</evidence>
<proteinExistence type="predicted"/>
<feature type="domain" description="DUF6438" evidence="1">
    <location>
        <begin position="181"/>
        <end position="291"/>
    </location>
</feature>
<gene>
    <name evidence="2" type="ORF">C8N40_105302</name>
</gene>
<reference evidence="2 3" key="1">
    <citation type="submission" date="2018-04" db="EMBL/GenBank/DDBJ databases">
        <title>Genomic Encyclopedia of Archaeal and Bacterial Type Strains, Phase II (KMG-II): from individual species to whole genera.</title>
        <authorList>
            <person name="Goeker M."/>
        </authorList>
    </citation>
    <scope>NUCLEOTIDE SEQUENCE [LARGE SCALE GENOMIC DNA]</scope>
    <source>
        <strain evidence="2 3">DSM 100162</strain>
    </source>
</reference>
<organism evidence="2 3">
    <name type="scientific">Pontibacter mucosus</name>
    <dbReference type="NCBI Taxonomy" id="1649266"/>
    <lineage>
        <taxon>Bacteria</taxon>
        <taxon>Pseudomonadati</taxon>
        <taxon>Bacteroidota</taxon>
        <taxon>Cytophagia</taxon>
        <taxon>Cytophagales</taxon>
        <taxon>Hymenobacteraceae</taxon>
        <taxon>Pontibacter</taxon>
    </lineage>
</organism>
<sequence length="426" mass="49205">MLVPLLFIQLGSFKYSLCILVKNLLLYFLLLLLIACHPKQDEPTEQERQLQEQLIGEWVPAGFVRYEAEVSYSTIPPPRVSIERGYTFLPNGEVDLKQGYYRRADVGEDEYNNRRYYFLGSKTKYKIAGDSLLIFMPYDSTWVHFSIARLTKDTLSFKGEQGISNYKRSTYHLEKAPTFDAIVLSTSGCFGTCPISSTLITADGQVVFFGEEFTTSEGFYISTIPEAIYKELQDNYRKASIDTISTKFSAGGTDQEEISVTFLKDGKIFKTVSDYGNAGPVELVWANIPLRYLYQSINLKKLQEEELPVYVKHHFLSFAKGGKTLDLTQSEGFLLWNYLRMGKRCQEKFNPRFQVSFRENYLWVPRGRKRYATKEHIKSIETDGQFYTFYLEGQESYTINIGFNFFDLNFSKADFTKKDKYGLPTQ</sequence>
<comment type="caution">
    <text evidence="2">The sequence shown here is derived from an EMBL/GenBank/DDBJ whole genome shotgun (WGS) entry which is preliminary data.</text>
</comment>
<evidence type="ECO:0000313" key="3">
    <source>
        <dbReference type="Proteomes" id="UP000244225"/>
    </source>
</evidence>
<dbReference type="EMBL" id="QBKI01000005">
    <property type="protein sequence ID" value="PTX19008.1"/>
    <property type="molecule type" value="Genomic_DNA"/>
</dbReference>
<name>A0A2T5YI73_9BACT</name>
<keyword evidence="3" id="KW-1185">Reference proteome</keyword>
<dbReference type="Proteomes" id="UP000244225">
    <property type="component" value="Unassembled WGS sequence"/>
</dbReference>
<protein>
    <recommendedName>
        <fullName evidence="1">DUF6438 domain-containing protein</fullName>
    </recommendedName>
</protein>
<accession>A0A2T5YI73</accession>